<name>A0A1V1NQS1_9BACT</name>
<sequence>NRIVVTSTDDQTNTYMEYADSFCMYFTEGLLYNKSIFDSWKYARDILLTHNIVLANMNPLLDEGIPVSSPKIFVGGNFNLPNMSPIFTAYSNDISITANTTQIFYAEISNFKEIDSVWAIVEPPDYQLSQENDQFIPQTSELPSFQLLDDDMDGRYEGTYNDFKYHEDYRMLIYAKNSDGDISASPTIIIDVINGEKLLKAPDLYKTSNDT</sequence>
<evidence type="ECO:0000313" key="1">
    <source>
        <dbReference type="EMBL" id="ETR64903.1"/>
    </source>
</evidence>
<organism evidence="1 2">
    <name type="scientific">Candidatus Magnetoglobus multicellularis str. Araruama</name>
    <dbReference type="NCBI Taxonomy" id="890399"/>
    <lineage>
        <taxon>Bacteria</taxon>
        <taxon>Pseudomonadati</taxon>
        <taxon>Thermodesulfobacteriota</taxon>
        <taxon>Desulfobacteria</taxon>
        <taxon>Desulfobacterales</taxon>
        <taxon>Desulfobacteraceae</taxon>
        <taxon>Candidatus Magnetoglobus</taxon>
    </lineage>
</organism>
<reference evidence="2" key="1">
    <citation type="submission" date="2012-11" db="EMBL/GenBank/DDBJ databases">
        <authorList>
            <person name="Lucero-Rivera Y.E."/>
            <person name="Tovar-Ramirez D."/>
        </authorList>
    </citation>
    <scope>NUCLEOTIDE SEQUENCE [LARGE SCALE GENOMIC DNA]</scope>
    <source>
        <strain evidence="2">Araruama</strain>
    </source>
</reference>
<protein>
    <submittedName>
        <fullName evidence="1">Uncharacterized protein</fullName>
    </submittedName>
</protein>
<comment type="caution">
    <text evidence="1">The sequence shown here is derived from an EMBL/GenBank/DDBJ whole genome shotgun (WGS) entry which is preliminary data.</text>
</comment>
<gene>
    <name evidence="1" type="ORF">OMM_15146</name>
</gene>
<feature type="non-terminal residue" evidence="1">
    <location>
        <position position="211"/>
    </location>
</feature>
<dbReference type="EMBL" id="ATBP01003469">
    <property type="protein sequence ID" value="ETR64903.1"/>
    <property type="molecule type" value="Genomic_DNA"/>
</dbReference>
<feature type="non-terminal residue" evidence="1">
    <location>
        <position position="1"/>
    </location>
</feature>
<proteinExistence type="predicted"/>
<accession>A0A1V1NQS1</accession>
<dbReference type="AlphaFoldDB" id="A0A1V1NQS1"/>
<dbReference type="Proteomes" id="UP000189670">
    <property type="component" value="Unassembled WGS sequence"/>
</dbReference>
<evidence type="ECO:0000313" key="2">
    <source>
        <dbReference type="Proteomes" id="UP000189670"/>
    </source>
</evidence>